<dbReference type="SMART" id="SM00983">
    <property type="entry name" value="TPK_B1_binding"/>
    <property type="match status" value="1"/>
</dbReference>
<name>A0A4V6NSE3_9FIRM</name>
<dbReference type="InterPro" id="IPR036759">
    <property type="entry name" value="TPK_catalytic_sf"/>
</dbReference>
<keyword evidence="4" id="KW-0067">ATP-binding</keyword>
<feature type="domain" description="Thiamin pyrophosphokinase thiamin-binding" evidence="6">
    <location>
        <begin position="141"/>
        <end position="206"/>
    </location>
</feature>
<dbReference type="Pfam" id="PF04265">
    <property type="entry name" value="TPK_B1_binding"/>
    <property type="match status" value="1"/>
</dbReference>
<dbReference type="InterPro" id="IPR006282">
    <property type="entry name" value="Thi_PPkinase"/>
</dbReference>
<dbReference type="SUPFAM" id="SSF63862">
    <property type="entry name" value="Thiamin pyrophosphokinase, substrate-binding domain"/>
    <property type="match status" value="1"/>
</dbReference>
<dbReference type="InterPro" id="IPR007371">
    <property type="entry name" value="TPK_catalytic"/>
</dbReference>
<keyword evidence="3 7" id="KW-0418">Kinase</keyword>
<proteinExistence type="predicted"/>
<dbReference type="RefSeq" id="WP_132848809.1">
    <property type="nucleotide sequence ID" value="NZ_CP058648.1"/>
</dbReference>
<dbReference type="AlphaFoldDB" id="A0A4V6NSE3"/>
<dbReference type="Pfam" id="PF04263">
    <property type="entry name" value="TPK_catalytic"/>
    <property type="match status" value="1"/>
</dbReference>
<evidence type="ECO:0000256" key="3">
    <source>
        <dbReference type="ARBA" id="ARBA00022777"/>
    </source>
</evidence>
<keyword evidence="2" id="KW-0547">Nucleotide-binding</keyword>
<dbReference type="GO" id="GO:0006772">
    <property type="term" value="P:thiamine metabolic process"/>
    <property type="evidence" value="ECO:0007669"/>
    <property type="project" value="UniProtKB-UniRule"/>
</dbReference>
<organism evidence="7 8">
    <name type="scientific">Serpentinicella alkaliphila</name>
    <dbReference type="NCBI Taxonomy" id="1734049"/>
    <lineage>
        <taxon>Bacteria</taxon>
        <taxon>Bacillati</taxon>
        <taxon>Bacillota</taxon>
        <taxon>Clostridia</taxon>
        <taxon>Peptostreptococcales</taxon>
        <taxon>Natronincolaceae</taxon>
        <taxon>Serpentinicella</taxon>
    </lineage>
</organism>
<reference evidence="7 8" key="1">
    <citation type="submission" date="2019-03" db="EMBL/GenBank/DDBJ databases">
        <title>Genomic Encyclopedia of Type Strains, Phase IV (KMG-IV): sequencing the most valuable type-strain genomes for metagenomic binning, comparative biology and taxonomic classification.</title>
        <authorList>
            <person name="Goeker M."/>
        </authorList>
    </citation>
    <scope>NUCLEOTIDE SEQUENCE [LARGE SCALE GENOMIC DNA]</scope>
    <source>
        <strain evidence="7 8">DSM 100013</strain>
    </source>
</reference>
<dbReference type="SUPFAM" id="SSF63999">
    <property type="entry name" value="Thiamin pyrophosphokinase, catalytic domain"/>
    <property type="match status" value="1"/>
</dbReference>
<dbReference type="InterPro" id="IPR007373">
    <property type="entry name" value="Thiamin_PyroPKinase_B1-bd"/>
</dbReference>
<dbReference type="EMBL" id="SLYC01000024">
    <property type="protein sequence ID" value="TCQ01684.1"/>
    <property type="molecule type" value="Genomic_DNA"/>
</dbReference>
<dbReference type="GO" id="GO:0009229">
    <property type="term" value="P:thiamine diphosphate biosynthetic process"/>
    <property type="evidence" value="ECO:0007669"/>
    <property type="project" value="InterPro"/>
</dbReference>
<gene>
    <name evidence="7" type="ORF">EDD79_102425</name>
</gene>
<dbReference type="OrthoDB" id="9804377at2"/>
<dbReference type="Gene3D" id="3.40.50.10240">
    <property type="entry name" value="Thiamin pyrophosphokinase, catalytic domain"/>
    <property type="match status" value="1"/>
</dbReference>
<dbReference type="InterPro" id="IPR036371">
    <property type="entry name" value="TPK_B1-bd_sf"/>
</dbReference>
<evidence type="ECO:0000313" key="8">
    <source>
        <dbReference type="Proteomes" id="UP000295504"/>
    </source>
</evidence>
<dbReference type="GO" id="GO:0005524">
    <property type="term" value="F:ATP binding"/>
    <property type="evidence" value="ECO:0007669"/>
    <property type="project" value="UniProtKB-KW"/>
</dbReference>
<dbReference type="InterPro" id="IPR053149">
    <property type="entry name" value="TPK"/>
</dbReference>
<evidence type="ECO:0000256" key="4">
    <source>
        <dbReference type="ARBA" id="ARBA00022840"/>
    </source>
</evidence>
<dbReference type="GO" id="GO:0030975">
    <property type="term" value="F:thiamine binding"/>
    <property type="evidence" value="ECO:0007669"/>
    <property type="project" value="InterPro"/>
</dbReference>
<evidence type="ECO:0000256" key="2">
    <source>
        <dbReference type="ARBA" id="ARBA00022741"/>
    </source>
</evidence>
<keyword evidence="1" id="KW-0808">Transferase</keyword>
<keyword evidence="8" id="KW-1185">Reference proteome</keyword>
<evidence type="ECO:0000259" key="6">
    <source>
        <dbReference type="SMART" id="SM00983"/>
    </source>
</evidence>
<evidence type="ECO:0000256" key="1">
    <source>
        <dbReference type="ARBA" id="ARBA00022679"/>
    </source>
</evidence>
<evidence type="ECO:0000256" key="5">
    <source>
        <dbReference type="NCBIfam" id="TIGR01378"/>
    </source>
</evidence>
<dbReference type="CDD" id="cd07995">
    <property type="entry name" value="TPK"/>
    <property type="match status" value="1"/>
</dbReference>
<dbReference type="PANTHER" id="PTHR41299">
    <property type="entry name" value="THIAMINE PYROPHOSPHOKINASE"/>
    <property type="match status" value="1"/>
</dbReference>
<dbReference type="Proteomes" id="UP000295504">
    <property type="component" value="Unassembled WGS sequence"/>
</dbReference>
<dbReference type="EC" id="2.7.6.2" evidence="5"/>
<sequence length="212" mass="23585">MNIVVITNGHIGNIKSLIKYINECDYIICADGAARYLEEINIVPNMLVGDFDSIQLDNIEWMEEKGVGFNKFPTEKDKTDTELAIDFALDKNPSVITLIGAVGSRVDHSLGNIFLLKKILDNKVIGRIIGENLEMYLIEDGVKIEGEFGDVLSLIPLSIEVKGVTIDNVAYPLNKANMRLGSTWGISNEFKERSIIEVTIDEGLLLVIKTRE</sequence>
<dbReference type="PANTHER" id="PTHR41299:SF1">
    <property type="entry name" value="THIAMINE PYROPHOSPHOKINASE"/>
    <property type="match status" value="1"/>
</dbReference>
<accession>A0A4V6NSE3</accession>
<dbReference type="GO" id="GO:0016301">
    <property type="term" value="F:kinase activity"/>
    <property type="evidence" value="ECO:0007669"/>
    <property type="project" value="UniProtKB-KW"/>
</dbReference>
<dbReference type="GO" id="GO:0004788">
    <property type="term" value="F:thiamine diphosphokinase activity"/>
    <property type="evidence" value="ECO:0007669"/>
    <property type="project" value="UniProtKB-UniRule"/>
</dbReference>
<dbReference type="NCBIfam" id="TIGR01378">
    <property type="entry name" value="thi_PPkinase"/>
    <property type="match status" value="1"/>
</dbReference>
<protein>
    <recommendedName>
        <fullName evidence="5">Thiamine diphosphokinase</fullName>
        <ecNumber evidence="5">2.7.6.2</ecNumber>
    </recommendedName>
</protein>
<comment type="caution">
    <text evidence="7">The sequence shown here is derived from an EMBL/GenBank/DDBJ whole genome shotgun (WGS) entry which is preliminary data.</text>
</comment>
<evidence type="ECO:0000313" key="7">
    <source>
        <dbReference type="EMBL" id="TCQ01684.1"/>
    </source>
</evidence>